<dbReference type="InterPro" id="IPR008969">
    <property type="entry name" value="CarboxyPept-like_regulatory"/>
</dbReference>
<evidence type="ECO:0000313" key="10">
    <source>
        <dbReference type="EMBL" id="RXH54221.1"/>
    </source>
</evidence>
<reference evidence="11" key="2">
    <citation type="submission" date="2019-02" db="EMBL/GenBank/DDBJ databases">
        <title>Granulicella sibirica sp. nov., a psychrotolerant acidobacterium isolated from an organic soil layer in forested tundra, West Siberia.</title>
        <authorList>
            <person name="Oshkin I.Y."/>
            <person name="Kulichevskaya I.S."/>
            <person name="Rijpstra W.I.C."/>
            <person name="Sinninghe Damste J.S."/>
            <person name="Rakitin A.L."/>
            <person name="Ravin N.V."/>
            <person name="Dedysh S.N."/>
        </authorList>
    </citation>
    <scope>NUCLEOTIDE SEQUENCE [LARGE SCALE GENOMIC DNA]</scope>
    <source>
        <strain evidence="11">AF10</strain>
    </source>
</reference>
<evidence type="ECO:0000256" key="7">
    <source>
        <dbReference type="SAM" id="SignalP"/>
    </source>
</evidence>
<keyword evidence="11" id="KW-1185">Reference proteome</keyword>
<protein>
    <submittedName>
        <fullName evidence="10">Oar protein</fullName>
    </submittedName>
</protein>
<evidence type="ECO:0000256" key="1">
    <source>
        <dbReference type="ARBA" id="ARBA00004571"/>
    </source>
</evidence>
<sequence length="1267" mass="133605">MLLVTAVFFSFFTPSAIHAQVDQGSITGVVQDSTGAVVPGAAVTLRNTDQGITVETKSTSTGDYTFSPVRIGNYTVTVAAPGFSTTTQQALTVAVGQQLQVNVTLQVGATGTEVTVSTAPPQLQTDESSVGQVIDEHTTESLPLNGRNFTFLAQLSAGVNVSQNDTRGNAASGAFTANGLQSAQNNYLLDGIDNNSNAADFLNGTNYVILPPVDAISEFKVQTADFSAELGRSAGAVLNATIKSGTNQFHGAVWEFFRNDKLDAADWFENNNGTKKGKLRQNQFGASIGGPILKNKLFFFGDYEGLRRVQGTVLTGTVPTLSERNSGFTNLGDLITGQSGAPRTDTLGRTVPFGTILDPATTRATTAGALDQASGRAATQTGFVRDPINTNCAASSNSFVGCTLNQLPTSRIDPNAVKLLSLYPTPTTGNFTSNYTNSPALYEHRNAFDTRIDYNVNSANQIFGRVSFVDDPNFIPSIFGGVADGGGFQQGIQTARSEQGVVAYTHVFSGSMVNVARVGANHLHTTRTGTLGSTSGIPAQYGIQGVPQGNSNGGLPAIIISGLNNIGSSDYLPSDEISQTYQFVNDFSKVIGRNSIKAGFEYQDVHFNTLQPPFGRGEISFSGNYAGLPGTTGDQTGRAQLLLTPTAATVPGGIGFVGGSNQVQASSIAKTYDKRSYYAGYLQDDIKFTPKLTVNIGMRYDFFGPISETNGAQANFIQYGGPLNAPTFLIPASGKTPRALSSTANNPSLNGNGFLDLLAKDGITLLSTDAYGQGVGKVSKNNFAPRFGFSYAPNSRLALRAGIGYFFNSFENAGYGPNIGRNYPFSYSYTFTGTTDSAPFATGVNPYGTCASAGPGGSATLEVGLTCAAFTPLAVQGTGIGLQGLQFNFKTPNTISSNLSVQYGITRNMSATVAYVYTHAANLQVGPGDNRPSQILPANLSLTGNRNLPISATNPSYVPFRDFAVGGSYQVNQGSSIYNGLQTKLEQRMSNGAYFLLTYTWSKTLTDANDLLNGGSLGGYRAPYIPGGGTAFDWGPAAFDIRNVLHFSGGYELPLGKGKKFLANSRLKNAVFGGYSLNYLVTLQGGQPITISCPSGTTTGTGCISLLTPGQDQKRGIQLRTVTSGATSSIKPFFFNNPAAFQQPCLIGGTAANPVPIVNSPAGCVPLTGLAALGGKPGTAPGPGFHRLDFSLFKDFAFTERYRLQFRTEFFNILNHPNFSAPGFGGNGVTAIGNSLNFNSSTFGQIGSTRDAPYDPRQIQFALKLYY</sequence>
<dbReference type="Pfam" id="PF25183">
    <property type="entry name" value="OMP_b-brl_4"/>
    <property type="match status" value="1"/>
</dbReference>
<dbReference type="Pfam" id="PF07715">
    <property type="entry name" value="Plug"/>
    <property type="match status" value="1"/>
</dbReference>
<accession>A0A4Q0SYF1</accession>
<dbReference type="InterPro" id="IPR036942">
    <property type="entry name" value="Beta-barrel_TonB_sf"/>
</dbReference>
<dbReference type="GO" id="GO:0044718">
    <property type="term" value="P:siderophore transmembrane transport"/>
    <property type="evidence" value="ECO:0007669"/>
    <property type="project" value="TreeGrafter"/>
</dbReference>
<feature type="signal peptide" evidence="7">
    <location>
        <begin position="1"/>
        <end position="19"/>
    </location>
</feature>
<organism evidence="10 11">
    <name type="scientific">Granulicella sibirica</name>
    <dbReference type="NCBI Taxonomy" id="2479048"/>
    <lineage>
        <taxon>Bacteria</taxon>
        <taxon>Pseudomonadati</taxon>
        <taxon>Acidobacteriota</taxon>
        <taxon>Terriglobia</taxon>
        <taxon>Terriglobales</taxon>
        <taxon>Acidobacteriaceae</taxon>
        <taxon>Granulicella</taxon>
    </lineage>
</organism>
<evidence type="ECO:0000256" key="4">
    <source>
        <dbReference type="ARBA" id="ARBA00022692"/>
    </source>
</evidence>
<gene>
    <name evidence="10" type="ORF">GRAN_4872</name>
</gene>
<evidence type="ECO:0000259" key="8">
    <source>
        <dbReference type="Pfam" id="PF07715"/>
    </source>
</evidence>
<dbReference type="InterPro" id="IPR012910">
    <property type="entry name" value="Plug_dom"/>
</dbReference>
<feature type="domain" description="TonB-dependent transporter Oar-like beta-barrel" evidence="9">
    <location>
        <begin position="241"/>
        <end position="1260"/>
    </location>
</feature>
<evidence type="ECO:0000256" key="2">
    <source>
        <dbReference type="ARBA" id="ARBA00022448"/>
    </source>
</evidence>
<dbReference type="InterPro" id="IPR039426">
    <property type="entry name" value="TonB-dep_rcpt-like"/>
</dbReference>
<dbReference type="EMBL" id="RDSM01000005">
    <property type="protein sequence ID" value="RXH54221.1"/>
    <property type="molecule type" value="Genomic_DNA"/>
</dbReference>
<evidence type="ECO:0000259" key="9">
    <source>
        <dbReference type="Pfam" id="PF25183"/>
    </source>
</evidence>
<keyword evidence="7" id="KW-0732">Signal</keyword>
<feature type="domain" description="TonB-dependent receptor plug" evidence="8">
    <location>
        <begin position="133"/>
        <end position="235"/>
    </location>
</feature>
<dbReference type="Gene3D" id="2.40.170.20">
    <property type="entry name" value="TonB-dependent receptor, beta-barrel domain"/>
    <property type="match status" value="1"/>
</dbReference>
<reference evidence="10 11" key="1">
    <citation type="submission" date="2018-11" db="EMBL/GenBank/DDBJ databases">
        <authorList>
            <person name="Mardanov A.V."/>
            <person name="Ravin N.V."/>
            <person name="Dedysh S.N."/>
        </authorList>
    </citation>
    <scope>NUCLEOTIDE SEQUENCE [LARGE SCALE GENOMIC DNA]</scope>
    <source>
        <strain evidence="10 11">AF10</strain>
    </source>
</reference>
<keyword evidence="6" id="KW-0998">Cell outer membrane</keyword>
<evidence type="ECO:0000256" key="3">
    <source>
        <dbReference type="ARBA" id="ARBA00022452"/>
    </source>
</evidence>
<dbReference type="SUPFAM" id="SSF56935">
    <property type="entry name" value="Porins"/>
    <property type="match status" value="1"/>
</dbReference>
<keyword evidence="4" id="KW-0812">Transmembrane</keyword>
<dbReference type="Pfam" id="PF13620">
    <property type="entry name" value="CarboxypepD_reg"/>
    <property type="match status" value="1"/>
</dbReference>
<dbReference type="InterPro" id="IPR057601">
    <property type="entry name" value="Oar-like_b-barrel"/>
</dbReference>
<dbReference type="GO" id="GO:0009279">
    <property type="term" value="C:cell outer membrane"/>
    <property type="evidence" value="ECO:0007669"/>
    <property type="project" value="UniProtKB-SubCell"/>
</dbReference>
<evidence type="ECO:0000256" key="6">
    <source>
        <dbReference type="ARBA" id="ARBA00023237"/>
    </source>
</evidence>
<dbReference type="PANTHER" id="PTHR30069">
    <property type="entry name" value="TONB-DEPENDENT OUTER MEMBRANE RECEPTOR"/>
    <property type="match status" value="1"/>
</dbReference>
<proteinExistence type="predicted"/>
<feature type="chain" id="PRO_5020610977" evidence="7">
    <location>
        <begin position="20"/>
        <end position="1267"/>
    </location>
</feature>
<keyword evidence="5" id="KW-0472">Membrane</keyword>
<keyword evidence="2" id="KW-0813">Transport</keyword>
<comment type="subcellular location">
    <subcellularLocation>
        <location evidence="1">Cell outer membrane</location>
        <topology evidence="1">Multi-pass membrane protein</topology>
    </subcellularLocation>
</comment>
<name>A0A4Q0SYF1_9BACT</name>
<evidence type="ECO:0000256" key="5">
    <source>
        <dbReference type="ARBA" id="ARBA00023136"/>
    </source>
</evidence>
<dbReference type="AlphaFoldDB" id="A0A4Q0SYF1"/>
<comment type="caution">
    <text evidence="10">The sequence shown here is derived from an EMBL/GenBank/DDBJ whole genome shotgun (WGS) entry which is preliminary data.</text>
</comment>
<keyword evidence="3" id="KW-1134">Transmembrane beta strand</keyword>
<evidence type="ECO:0000313" key="11">
    <source>
        <dbReference type="Proteomes" id="UP000289437"/>
    </source>
</evidence>
<dbReference type="SUPFAM" id="SSF49464">
    <property type="entry name" value="Carboxypeptidase regulatory domain-like"/>
    <property type="match status" value="1"/>
</dbReference>
<dbReference type="Proteomes" id="UP000289437">
    <property type="component" value="Unassembled WGS sequence"/>
</dbReference>
<dbReference type="PANTHER" id="PTHR30069:SF46">
    <property type="entry name" value="OAR PROTEIN"/>
    <property type="match status" value="1"/>
</dbReference>
<dbReference type="GO" id="GO:0015344">
    <property type="term" value="F:siderophore uptake transmembrane transporter activity"/>
    <property type="evidence" value="ECO:0007669"/>
    <property type="project" value="TreeGrafter"/>
</dbReference>
<dbReference type="Gene3D" id="2.60.40.1120">
    <property type="entry name" value="Carboxypeptidase-like, regulatory domain"/>
    <property type="match status" value="1"/>
</dbReference>